<dbReference type="Proteomes" id="UP000887578">
    <property type="component" value="Unplaced"/>
</dbReference>
<evidence type="ECO:0000313" key="5">
    <source>
        <dbReference type="Proteomes" id="UP000887578"/>
    </source>
</evidence>
<keyword evidence="3" id="KW-1133">Transmembrane helix</keyword>
<evidence type="ECO:0000256" key="3">
    <source>
        <dbReference type="ARBA" id="ARBA00022989"/>
    </source>
</evidence>
<name>A0A914QAP7_9BILA</name>
<keyword evidence="4" id="KW-0472">Membrane</keyword>
<organism evidence="5 6">
    <name type="scientific">Panagrolaimus davidi</name>
    <dbReference type="NCBI Taxonomy" id="227884"/>
    <lineage>
        <taxon>Eukaryota</taxon>
        <taxon>Metazoa</taxon>
        <taxon>Ecdysozoa</taxon>
        <taxon>Nematoda</taxon>
        <taxon>Chromadorea</taxon>
        <taxon>Rhabditida</taxon>
        <taxon>Tylenchina</taxon>
        <taxon>Panagrolaimomorpha</taxon>
        <taxon>Panagrolaimoidea</taxon>
        <taxon>Panagrolaimidae</taxon>
        <taxon>Panagrolaimus</taxon>
    </lineage>
</organism>
<evidence type="ECO:0000256" key="2">
    <source>
        <dbReference type="ARBA" id="ARBA00022692"/>
    </source>
</evidence>
<evidence type="ECO:0000256" key="1">
    <source>
        <dbReference type="ARBA" id="ARBA00004141"/>
    </source>
</evidence>
<evidence type="ECO:0000256" key="4">
    <source>
        <dbReference type="ARBA" id="ARBA00023136"/>
    </source>
</evidence>
<evidence type="ECO:0000313" key="6">
    <source>
        <dbReference type="WBParaSite" id="PDA_v2.g28708.t1"/>
    </source>
</evidence>
<dbReference type="WBParaSite" id="PDA_v2.g28708.t1">
    <property type="protein sequence ID" value="PDA_v2.g28708.t1"/>
    <property type="gene ID" value="PDA_v2.g28708"/>
</dbReference>
<dbReference type="PANTHER" id="PTHR17920:SF3">
    <property type="entry name" value="TRANSMEMBRANE AND COILED-COIL DOMAIN-CONTAINING PROTEIN 4"/>
    <property type="match status" value="1"/>
</dbReference>
<sequence>MSKEQYTLCLLAVSKRQACLGISEDVVLLDAHVTASAKQWEQMCMVVGGRIINGYCSTDWLLRLLYRTMDT</sequence>
<accession>A0A914QAP7</accession>
<dbReference type="GO" id="GO:0016020">
    <property type="term" value="C:membrane"/>
    <property type="evidence" value="ECO:0007669"/>
    <property type="project" value="UniProtKB-SubCell"/>
</dbReference>
<dbReference type="InterPro" id="IPR007941">
    <property type="entry name" value="DUF726"/>
</dbReference>
<dbReference type="PANTHER" id="PTHR17920">
    <property type="entry name" value="TRANSMEMBRANE AND COILED-COIL DOMAIN-CONTAINING PROTEIN 4 TMCO4"/>
    <property type="match status" value="1"/>
</dbReference>
<protein>
    <submittedName>
        <fullName evidence="6">Uncharacterized protein</fullName>
    </submittedName>
</protein>
<dbReference type="Pfam" id="PF05277">
    <property type="entry name" value="DUF726"/>
    <property type="match status" value="1"/>
</dbReference>
<keyword evidence="5" id="KW-1185">Reference proteome</keyword>
<proteinExistence type="predicted"/>
<dbReference type="AlphaFoldDB" id="A0A914QAP7"/>
<keyword evidence="2" id="KW-0812">Transmembrane</keyword>
<reference evidence="6" key="1">
    <citation type="submission" date="2022-11" db="UniProtKB">
        <authorList>
            <consortium name="WormBaseParasite"/>
        </authorList>
    </citation>
    <scope>IDENTIFICATION</scope>
</reference>
<comment type="subcellular location">
    <subcellularLocation>
        <location evidence="1">Membrane</location>
        <topology evidence="1">Multi-pass membrane protein</topology>
    </subcellularLocation>
</comment>